<reference evidence="2" key="1">
    <citation type="submission" date="2020-02" db="EMBL/GenBank/DDBJ databases">
        <authorList>
            <person name="Meier V. D."/>
        </authorList>
    </citation>
    <scope>NUCLEOTIDE SEQUENCE</scope>
    <source>
        <strain evidence="2">AVDCRST_MAG35</strain>
    </source>
</reference>
<accession>A0A6J4PG97</accession>
<feature type="compositionally biased region" description="Basic residues" evidence="1">
    <location>
        <begin position="119"/>
        <end position="142"/>
    </location>
</feature>
<name>A0A6J4PG97_9ACTN</name>
<gene>
    <name evidence="2" type="ORF">AVDCRST_MAG35-1664</name>
</gene>
<evidence type="ECO:0000256" key="1">
    <source>
        <dbReference type="SAM" id="MobiDB-lite"/>
    </source>
</evidence>
<evidence type="ECO:0000313" key="2">
    <source>
        <dbReference type="EMBL" id="CAA9415144.1"/>
    </source>
</evidence>
<feature type="compositionally biased region" description="Basic residues" evidence="1">
    <location>
        <begin position="57"/>
        <end position="85"/>
    </location>
</feature>
<feature type="non-terminal residue" evidence="2">
    <location>
        <position position="1"/>
    </location>
</feature>
<dbReference type="AlphaFoldDB" id="A0A6J4PG97"/>
<organism evidence="2">
    <name type="scientific">uncultured Quadrisphaera sp</name>
    <dbReference type="NCBI Taxonomy" id="904978"/>
    <lineage>
        <taxon>Bacteria</taxon>
        <taxon>Bacillati</taxon>
        <taxon>Actinomycetota</taxon>
        <taxon>Actinomycetes</taxon>
        <taxon>Kineosporiales</taxon>
        <taxon>Kineosporiaceae</taxon>
        <taxon>Quadrisphaera</taxon>
        <taxon>environmental samples</taxon>
    </lineage>
</organism>
<feature type="compositionally biased region" description="Basic residues" evidence="1">
    <location>
        <begin position="10"/>
        <end position="42"/>
    </location>
</feature>
<proteinExistence type="predicted"/>
<protein>
    <submittedName>
        <fullName evidence="2">Uncharacterized cysteine-rich DUF326 protein bsYhjQ/STM1261</fullName>
    </submittedName>
</protein>
<feature type="non-terminal residue" evidence="2">
    <location>
        <position position="153"/>
    </location>
</feature>
<feature type="region of interest" description="Disordered" evidence="1">
    <location>
        <begin position="1"/>
        <end position="153"/>
    </location>
</feature>
<dbReference type="EMBL" id="CADCUY010000343">
    <property type="protein sequence ID" value="CAA9415144.1"/>
    <property type="molecule type" value="Genomic_DNA"/>
</dbReference>
<sequence>VLRPPDARHLPRRHRRRQGPARHGHRRAHRLLPGLHRLRRRLPVGVGRGDAAPGPVHPRRPRLRRRLRHHRPRPLPAHRLRRRPHPGPGPGSPAGGEELRRLLRRARRDARALPDLRPGLHRGRRGAHRAARPPPAQRRRPLHPQPDRPAGQL</sequence>